<dbReference type="PIRSF" id="PIRSF000077">
    <property type="entry name" value="Thioredoxin"/>
    <property type="match status" value="1"/>
</dbReference>
<evidence type="ECO:0000256" key="2">
    <source>
        <dbReference type="ARBA" id="ARBA00020570"/>
    </source>
</evidence>
<dbReference type="PANTHER" id="PTHR45663:SF11">
    <property type="entry name" value="GEO12009P1"/>
    <property type="match status" value="1"/>
</dbReference>
<evidence type="ECO:0000256" key="3">
    <source>
        <dbReference type="ARBA" id="ARBA00022448"/>
    </source>
</evidence>
<evidence type="ECO:0000256" key="4">
    <source>
        <dbReference type="ARBA" id="ARBA00022982"/>
    </source>
</evidence>
<reference evidence="11" key="1">
    <citation type="journal article" date="2019" name="Int. J. Syst. Evol. Microbiol.">
        <title>The Global Catalogue of Microorganisms (GCM) 10K type strain sequencing project: providing services to taxonomists for standard genome sequencing and annotation.</title>
        <authorList>
            <consortium name="The Broad Institute Genomics Platform"/>
            <consortium name="The Broad Institute Genome Sequencing Center for Infectious Disease"/>
            <person name="Wu L."/>
            <person name="Ma J."/>
        </authorList>
    </citation>
    <scope>NUCLEOTIDE SEQUENCE [LARGE SCALE GENOMIC DNA]</scope>
    <source>
        <strain evidence="11">WYCCWR 12678</strain>
    </source>
</reference>
<evidence type="ECO:0000256" key="8">
    <source>
        <dbReference type="PIRNR" id="PIRNR000077"/>
    </source>
</evidence>
<dbReference type="CDD" id="cd02947">
    <property type="entry name" value="TRX_family"/>
    <property type="match status" value="1"/>
</dbReference>
<dbReference type="PANTHER" id="PTHR45663">
    <property type="entry name" value="GEO12009P1"/>
    <property type="match status" value="1"/>
</dbReference>
<dbReference type="InterPro" id="IPR017937">
    <property type="entry name" value="Thioredoxin_CS"/>
</dbReference>
<dbReference type="NCBIfam" id="TIGR01068">
    <property type="entry name" value="thioredoxin"/>
    <property type="match status" value="1"/>
</dbReference>
<organism evidence="10 11">
    <name type="scientific">Effusibacillus consociatus</name>
    <dbReference type="NCBI Taxonomy" id="1117041"/>
    <lineage>
        <taxon>Bacteria</taxon>
        <taxon>Bacillati</taxon>
        <taxon>Bacillota</taxon>
        <taxon>Bacilli</taxon>
        <taxon>Bacillales</taxon>
        <taxon>Alicyclobacillaceae</taxon>
        <taxon>Effusibacillus</taxon>
    </lineage>
</organism>
<protein>
    <recommendedName>
        <fullName evidence="2 7">Thioredoxin</fullName>
    </recommendedName>
</protein>
<dbReference type="InterPro" id="IPR005746">
    <property type="entry name" value="Thioredoxin"/>
</dbReference>
<keyword evidence="5" id="KW-1015">Disulfide bond</keyword>
<dbReference type="PROSITE" id="PS51352">
    <property type="entry name" value="THIOREDOXIN_2"/>
    <property type="match status" value="1"/>
</dbReference>
<accession>A0ABV9Q0P6</accession>
<dbReference type="InterPro" id="IPR036249">
    <property type="entry name" value="Thioredoxin-like_sf"/>
</dbReference>
<comment type="similarity">
    <text evidence="1 8">Belongs to the thioredoxin family.</text>
</comment>
<evidence type="ECO:0000256" key="6">
    <source>
        <dbReference type="ARBA" id="ARBA00023284"/>
    </source>
</evidence>
<evidence type="ECO:0000256" key="1">
    <source>
        <dbReference type="ARBA" id="ARBA00008987"/>
    </source>
</evidence>
<evidence type="ECO:0000256" key="5">
    <source>
        <dbReference type="ARBA" id="ARBA00023157"/>
    </source>
</evidence>
<sequence length="101" mass="11165">MANLRNLTSATFDETIQNGKVLVDFWATWCGPCRMQTPVLEKLAGEMGDITFTKVNVDEEPDLAQRFGVMSIPTLLVFNNGQVEKTLVGFQNEAQLKAALS</sequence>
<keyword evidence="6" id="KW-0676">Redox-active center</keyword>
<evidence type="ECO:0000313" key="10">
    <source>
        <dbReference type="EMBL" id="MFC4767751.1"/>
    </source>
</evidence>
<keyword evidence="4" id="KW-0249">Electron transport</keyword>
<dbReference type="PROSITE" id="PS00194">
    <property type="entry name" value="THIOREDOXIN_1"/>
    <property type="match status" value="1"/>
</dbReference>
<evidence type="ECO:0000256" key="7">
    <source>
        <dbReference type="NCBIfam" id="TIGR01068"/>
    </source>
</evidence>
<dbReference type="SUPFAM" id="SSF52833">
    <property type="entry name" value="Thioredoxin-like"/>
    <property type="match status" value="1"/>
</dbReference>
<comment type="caution">
    <text evidence="10">The sequence shown here is derived from an EMBL/GenBank/DDBJ whole genome shotgun (WGS) entry which is preliminary data.</text>
</comment>
<dbReference type="InterPro" id="IPR013766">
    <property type="entry name" value="Thioredoxin_domain"/>
</dbReference>
<name>A0ABV9Q0P6_9BACL</name>
<dbReference type="Gene3D" id="3.40.30.10">
    <property type="entry name" value="Glutaredoxin"/>
    <property type="match status" value="1"/>
</dbReference>
<dbReference type="Proteomes" id="UP001596002">
    <property type="component" value="Unassembled WGS sequence"/>
</dbReference>
<dbReference type="EMBL" id="JBHSHC010000086">
    <property type="protein sequence ID" value="MFC4767751.1"/>
    <property type="molecule type" value="Genomic_DNA"/>
</dbReference>
<keyword evidence="11" id="KW-1185">Reference proteome</keyword>
<gene>
    <name evidence="10" type="primary">trxA</name>
    <name evidence="10" type="ORF">ACFO8Q_10315</name>
</gene>
<keyword evidence="3" id="KW-0813">Transport</keyword>
<dbReference type="RefSeq" id="WP_380025670.1">
    <property type="nucleotide sequence ID" value="NZ_JBHSHC010000086.1"/>
</dbReference>
<evidence type="ECO:0000313" key="11">
    <source>
        <dbReference type="Proteomes" id="UP001596002"/>
    </source>
</evidence>
<evidence type="ECO:0000259" key="9">
    <source>
        <dbReference type="PROSITE" id="PS51352"/>
    </source>
</evidence>
<dbReference type="PRINTS" id="PR00421">
    <property type="entry name" value="THIOREDOXIN"/>
</dbReference>
<dbReference type="Pfam" id="PF00085">
    <property type="entry name" value="Thioredoxin"/>
    <property type="match status" value="1"/>
</dbReference>
<proteinExistence type="inferred from homology"/>
<feature type="domain" description="Thioredoxin" evidence="9">
    <location>
        <begin position="1"/>
        <end position="101"/>
    </location>
</feature>